<evidence type="ECO:0000259" key="1">
    <source>
        <dbReference type="Pfam" id="PF21374"/>
    </source>
</evidence>
<dbReference type="RefSeq" id="WP_139036293.1">
    <property type="nucleotide sequence ID" value="NZ_VDDA01000005.1"/>
</dbReference>
<reference evidence="3 4" key="1">
    <citation type="submission" date="2019-06" db="EMBL/GenBank/DDBJ databases">
        <title>Genome of Methylobacterium sp. 17Sr1-39.</title>
        <authorList>
            <person name="Seo T."/>
        </authorList>
    </citation>
    <scope>NUCLEOTIDE SEQUENCE [LARGE SCALE GENOMIC DNA]</scope>
    <source>
        <strain evidence="3 4">17Sr1-39</strain>
    </source>
</reference>
<dbReference type="Proteomes" id="UP000305267">
    <property type="component" value="Unassembled WGS sequence"/>
</dbReference>
<evidence type="ECO:0000313" key="3">
    <source>
        <dbReference type="EMBL" id="TNC12754.1"/>
    </source>
</evidence>
<evidence type="ECO:0008006" key="5">
    <source>
        <dbReference type="Google" id="ProtNLM"/>
    </source>
</evidence>
<organism evidence="3 4">
    <name type="scientific">Methylobacterium terricola</name>
    <dbReference type="NCBI Taxonomy" id="2583531"/>
    <lineage>
        <taxon>Bacteria</taxon>
        <taxon>Pseudomonadati</taxon>
        <taxon>Pseudomonadota</taxon>
        <taxon>Alphaproteobacteria</taxon>
        <taxon>Hyphomicrobiales</taxon>
        <taxon>Methylobacteriaceae</taxon>
        <taxon>Methylobacterium</taxon>
    </lineage>
</organism>
<dbReference type="Gene3D" id="3.40.50.2000">
    <property type="entry name" value="Glycogen Phosphorylase B"/>
    <property type="match status" value="1"/>
</dbReference>
<dbReference type="Gene3D" id="3.40.50.11090">
    <property type="match status" value="1"/>
</dbReference>
<keyword evidence="4" id="KW-1185">Reference proteome</keyword>
<evidence type="ECO:0000313" key="4">
    <source>
        <dbReference type="Proteomes" id="UP000305267"/>
    </source>
</evidence>
<gene>
    <name evidence="3" type="ORF">FF100_13910</name>
</gene>
<proteinExistence type="predicted"/>
<dbReference type="InterPro" id="IPR048510">
    <property type="entry name" value="WsaF_N"/>
</dbReference>
<dbReference type="Pfam" id="PF21374">
    <property type="entry name" value="WsaF_N"/>
    <property type="match status" value="1"/>
</dbReference>
<dbReference type="AlphaFoldDB" id="A0A5C4LIL3"/>
<dbReference type="Pfam" id="PF22772">
    <property type="entry name" value="WsaF_C"/>
    <property type="match status" value="1"/>
</dbReference>
<dbReference type="InterPro" id="IPR007739">
    <property type="entry name" value="RgpF"/>
</dbReference>
<name>A0A5C4LIL3_9HYPH</name>
<sequence length="1040" mass="118294">MTLFDRQMTAKMAHFDFHWYAKQNNLSLGNDRILSHYNEIGRHRGSSPTPYFDAGWYATIAKLADTHDIDLFDHCLLHGAQDVLDPHPLFNAKWYQWSYIGAETAIHPLTHYIETGWRRGHNPHPLFWGRWYRDEYLKDADHIDPFYHFLTEGHEAGCRPNPLFDTAWYRETYRLGRSENCLVDYIYGGHLTRDPHPYFDSDRYRRATTCEGLSPLEHYLTKGSEVSPCAAFDLGFFAAAARRHRMFDAVKDLPPLVQFIVLSKTGPIDPHPLFSGKFYLEANRNIRTAIVDPFYHYMRSGAREGRQPHPLFEPDFYWEQYPDRRDRNPLVDYLERFADTTALPRRPGRIDTTAKPLPSTRTIVNLARWRGTADRHDNALKIGVFAHIYYSDLSDYVVSHTNNIPYNCTIYISTTTFRDAALINETFTKASSHPFVIRVVPNRGRDIAPLVVAYRDILRDCDYALHIHTKKSKHYDGGFDRWRDYLFEANLGSPDLVRAIVHALAEPHVGAVAPEHFGPIKPLIQWGGNFETARTLLALCGETLAADATLDFPSGSMFWFKPKAMAKLLDLGLDTCHFDPELGQVDGTLAHAIERSFFSFVEMAGLDWVVQDAGLEPDPARPQVEGRIPGNRFLPTDRDLGLTRAYYPECTEYLVRPSPVSRPRLNLLIPLIDRNKGYAGIATALQVFTELVAALGPDFDARIIVTDVSIGGHFVPPPSFEVASALEADIAGRNTVVDASRRYTHPVFFRETDILFATAWWTASGAMSIRAQQEALFSRKPAKFLYLVQDFECGFYPWSTKYALAERTYRDPDAMIPVFNTGILAEFFHERYAIRNGHVLNPGISAGIDRHIARGTEKERIVMLYARPHAERNCLHFLDMLVRTAIDADPGFWSDWRFVAIGEDFDPGLLRCTDRIEVQGRLSLEEYGHLASRAALGVSLMLSPHPSYPPLEMANAGALVLTNTYDNKDIGELHDNITSFETFDLDAVSGMLHAMARRWLATPDIGWHGTDRAGWFFGGRTNLPSLVHALREEVRHLAAR</sequence>
<dbReference type="GO" id="GO:0030247">
    <property type="term" value="F:polysaccharide binding"/>
    <property type="evidence" value="ECO:0007669"/>
    <property type="project" value="InterPro"/>
</dbReference>
<dbReference type="Pfam" id="PF05045">
    <property type="entry name" value="RgpF"/>
    <property type="match status" value="1"/>
</dbReference>
<dbReference type="OrthoDB" id="7220105at2"/>
<feature type="domain" description="WsaF C-terminal" evidence="2">
    <location>
        <begin position="860"/>
        <end position="992"/>
    </location>
</feature>
<dbReference type="EMBL" id="VDDA01000005">
    <property type="protein sequence ID" value="TNC12754.1"/>
    <property type="molecule type" value="Genomic_DNA"/>
</dbReference>
<evidence type="ECO:0000259" key="2">
    <source>
        <dbReference type="Pfam" id="PF22772"/>
    </source>
</evidence>
<feature type="domain" description="WsaF N-terminal" evidence="1">
    <location>
        <begin position="664"/>
        <end position="821"/>
    </location>
</feature>
<accession>A0A5C4LIL3</accession>
<comment type="caution">
    <text evidence="3">The sequence shown here is derived from an EMBL/GenBank/DDBJ whole genome shotgun (WGS) entry which is preliminary data.</text>
</comment>
<protein>
    <recommendedName>
        <fullName evidence="5">Rhamnan synthesis protein F</fullName>
    </recommendedName>
</protein>
<dbReference type="InterPro" id="IPR055050">
    <property type="entry name" value="WsaF_C"/>
</dbReference>